<dbReference type="AlphaFoldDB" id="A0A1W1BA53"/>
<name>A0A1W1BA53_9ZZZZ</name>
<protein>
    <recommendedName>
        <fullName evidence="3">DUF4282 domain-containing protein</fullName>
    </recommendedName>
</protein>
<proteinExistence type="predicted"/>
<dbReference type="EMBL" id="FPHC01000009">
    <property type="protein sequence ID" value="SFV50298.1"/>
    <property type="molecule type" value="Genomic_DNA"/>
</dbReference>
<gene>
    <name evidence="2" type="ORF">MNB_SV-6-1235</name>
</gene>
<dbReference type="InterPro" id="IPR025557">
    <property type="entry name" value="DUF4282"/>
</dbReference>
<feature type="transmembrane region" description="Helical" evidence="1">
    <location>
        <begin position="15"/>
        <end position="35"/>
    </location>
</feature>
<dbReference type="Pfam" id="PF14110">
    <property type="entry name" value="DUF4282"/>
    <property type="match status" value="1"/>
</dbReference>
<keyword evidence="1" id="KW-0472">Membrane</keyword>
<keyword evidence="1" id="KW-1133">Transmembrane helix</keyword>
<evidence type="ECO:0008006" key="3">
    <source>
        <dbReference type="Google" id="ProtNLM"/>
    </source>
</evidence>
<sequence>MWDFLTFRSFITPSLLVIIYYMGAVVMPLFGYIVYRWLRSKVSAYYEIELDGKYRYPLYLMMFICFLFMEIFWRVILEFMIAYFDMHDALMHKLY</sequence>
<keyword evidence="1" id="KW-0812">Transmembrane</keyword>
<organism evidence="2">
    <name type="scientific">hydrothermal vent metagenome</name>
    <dbReference type="NCBI Taxonomy" id="652676"/>
    <lineage>
        <taxon>unclassified sequences</taxon>
        <taxon>metagenomes</taxon>
        <taxon>ecological metagenomes</taxon>
    </lineage>
</organism>
<evidence type="ECO:0000256" key="1">
    <source>
        <dbReference type="SAM" id="Phobius"/>
    </source>
</evidence>
<reference evidence="2" key="1">
    <citation type="submission" date="2016-10" db="EMBL/GenBank/DDBJ databases">
        <authorList>
            <person name="de Groot N.N."/>
        </authorList>
    </citation>
    <scope>NUCLEOTIDE SEQUENCE</scope>
</reference>
<accession>A0A1W1BA53</accession>
<evidence type="ECO:0000313" key="2">
    <source>
        <dbReference type="EMBL" id="SFV50298.1"/>
    </source>
</evidence>
<feature type="transmembrane region" description="Helical" evidence="1">
    <location>
        <begin position="56"/>
        <end position="76"/>
    </location>
</feature>